<reference evidence="1" key="1">
    <citation type="submission" date="2021-01" db="EMBL/GenBank/DDBJ databases">
        <title>Marivirga sp. nov., isolated from intertidal surface sediments.</title>
        <authorList>
            <person name="Zhang M."/>
        </authorList>
    </citation>
    <scope>NUCLEOTIDE SEQUENCE</scope>
    <source>
        <strain evidence="1">SM1354</strain>
    </source>
</reference>
<organism evidence="1 2">
    <name type="scientific">Marivirga atlantica</name>
    <dbReference type="NCBI Taxonomy" id="1548457"/>
    <lineage>
        <taxon>Bacteria</taxon>
        <taxon>Pseudomonadati</taxon>
        <taxon>Bacteroidota</taxon>
        <taxon>Cytophagia</taxon>
        <taxon>Cytophagales</taxon>
        <taxon>Marivirgaceae</taxon>
        <taxon>Marivirga</taxon>
    </lineage>
</organism>
<sequence length="47" mass="5499">MICSQLLKSDFGLMANTCLGRYDDLFLLKRGMMEWMSSMHSWSSYVD</sequence>
<dbReference type="Proteomes" id="UP000642920">
    <property type="component" value="Unassembled WGS sequence"/>
</dbReference>
<protein>
    <submittedName>
        <fullName evidence="1">Uncharacterized protein</fullName>
    </submittedName>
</protein>
<evidence type="ECO:0000313" key="1">
    <source>
        <dbReference type="EMBL" id="MBL0764939.1"/>
    </source>
</evidence>
<comment type="caution">
    <text evidence="1">The sequence shown here is derived from an EMBL/GenBank/DDBJ whole genome shotgun (WGS) entry which is preliminary data.</text>
</comment>
<gene>
    <name evidence="1" type="ORF">JKP34_06730</name>
</gene>
<keyword evidence="2" id="KW-1185">Reference proteome</keyword>
<dbReference type="EMBL" id="JAERQG010000001">
    <property type="protein sequence ID" value="MBL0764939.1"/>
    <property type="molecule type" value="Genomic_DNA"/>
</dbReference>
<proteinExistence type="predicted"/>
<evidence type="ECO:0000313" key="2">
    <source>
        <dbReference type="Proteomes" id="UP000642920"/>
    </source>
</evidence>
<name>A0A937AEA6_9BACT</name>
<dbReference type="AlphaFoldDB" id="A0A937AEA6"/>
<dbReference type="RefSeq" id="WP_201918978.1">
    <property type="nucleotide sequence ID" value="NZ_JAERQG010000001.1"/>
</dbReference>
<accession>A0A937AEA6</accession>